<evidence type="ECO:0000313" key="11">
    <source>
        <dbReference type="EMBL" id="KAF6411905.1"/>
    </source>
</evidence>
<dbReference type="InterPro" id="IPR012315">
    <property type="entry name" value="KASH"/>
</dbReference>
<keyword evidence="2 7" id="KW-0812">Transmembrane</keyword>
<dbReference type="EMBL" id="JACASE010000014">
    <property type="protein sequence ID" value="KAF6411905.1"/>
    <property type="molecule type" value="Genomic_DNA"/>
</dbReference>
<evidence type="ECO:0000256" key="8">
    <source>
        <dbReference type="SAM" id="MobiDB-lite"/>
    </source>
</evidence>
<dbReference type="Pfam" id="PF10541">
    <property type="entry name" value="KASH"/>
    <property type="match status" value="1"/>
</dbReference>
<dbReference type="SUPFAM" id="SSF46966">
    <property type="entry name" value="Spectrin repeat"/>
    <property type="match status" value="1"/>
</dbReference>
<name>A0A7J8CM45_ROUAE</name>
<evidence type="ECO:0000259" key="10">
    <source>
        <dbReference type="PROSITE" id="PS51049"/>
    </source>
</evidence>
<proteinExistence type="inferred from homology"/>
<keyword evidence="12" id="KW-1185">Reference proteome</keyword>
<feature type="topological domain" description="Perinuclear space" evidence="7">
    <location>
        <begin position="368"/>
        <end position="395"/>
    </location>
</feature>
<accession>A0A7J8CM45</accession>
<organism evidence="11 12">
    <name type="scientific">Rousettus aegyptiacus</name>
    <name type="common">Egyptian fruit bat</name>
    <name type="synonym">Pteropus aegyptiacus</name>
    <dbReference type="NCBI Taxonomy" id="9407"/>
    <lineage>
        <taxon>Eukaryota</taxon>
        <taxon>Metazoa</taxon>
        <taxon>Chordata</taxon>
        <taxon>Craniata</taxon>
        <taxon>Vertebrata</taxon>
        <taxon>Euteleostomi</taxon>
        <taxon>Mammalia</taxon>
        <taxon>Eutheria</taxon>
        <taxon>Laurasiatheria</taxon>
        <taxon>Chiroptera</taxon>
        <taxon>Yinpterochiroptera</taxon>
        <taxon>Pteropodoidea</taxon>
        <taxon>Pteropodidae</taxon>
        <taxon>Rousettinae</taxon>
        <taxon>Rousettus</taxon>
    </lineage>
</organism>
<protein>
    <submittedName>
        <fullName evidence="11">Spectrin repeat containing nuclear envelope family member 4</fullName>
    </submittedName>
</protein>
<dbReference type="InterPro" id="IPR030268">
    <property type="entry name" value="SYNE4"/>
</dbReference>
<sequence length="395" mass="43163">MALPPPLDPRPPSVPVNHPPGAPREVNIAGCTICLTSGEERIRLEWDQKLGQDSWNPPEHFQGGLKDTEPTAGCPKLPVPSFPEDLAGGKYCETPTSGWEVLEAEQDSLHLCLLGLGLRLQHLERGLGPWTSAQSGMVQLQTLQADLRGAAERVDALLAFGEGLAQRSEPQAWTSLQQVLRALRAHRESIFRRLRRLQAQLVSYSLVFEEANTLDQDLEVEGHPDWPGPGGLCSPWTPSSLPTLAELEWDPAGDVGGLGPLGQKTTWTPGDSCELCGHRGPQSRGQGLEDILMSGLSHRKHLAGHRRHSLLWKSQDKKRQASSSFQDVMLEVNSGAPAPVSRRPLSFFLLLLLLLLLLVWVTLLVTQSGGPCCSLIRLARTPYLVLSYVNGPPPI</sequence>
<comment type="similarity">
    <text evidence="1">Belongs to the nesprin family.</text>
</comment>
<evidence type="ECO:0000256" key="5">
    <source>
        <dbReference type="ARBA" id="ARBA00023242"/>
    </source>
</evidence>
<gene>
    <name evidence="11" type="ORF">HJG63_018772</name>
</gene>
<dbReference type="SMART" id="SM01249">
    <property type="entry name" value="KASH"/>
    <property type="match status" value="1"/>
</dbReference>
<evidence type="ECO:0000256" key="9">
    <source>
        <dbReference type="SAM" id="Phobius"/>
    </source>
</evidence>
<feature type="transmembrane region" description="Helical" evidence="9">
    <location>
        <begin position="345"/>
        <end position="365"/>
    </location>
</feature>
<evidence type="ECO:0000256" key="3">
    <source>
        <dbReference type="ARBA" id="ARBA00022989"/>
    </source>
</evidence>
<feature type="topological domain" description="Cytoplasmic" evidence="7">
    <location>
        <begin position="1"/>
        <end position="346"/>
    </location>
</feature>
<keyword evidence="5" id="KW-0539">Nucleus</keyword>
<dbReference type="PANTHER" id="PTHR21640">
    <property type="match status" value="1"/>
</dbReference>
<evidence type="ECO:0000256" key="6">
    <source>
        <dbReference type="ARBA" id="ARBA00046312"/>
    </source>
</evidence>
<keyword evidence="4 7" id="KW-0472">Membrane</keyword>
<evidence type="ECO:0000256" key="7">
    <source>
        <dbReference type="PROSITE-ProRule" id="PRU00385"/>
    </source>
</evidence>
<dbReference type="Proteomes" id="UP000593571">
    <property type="component" value="Unassembled WGS sequence"/>
</dbReference>
<dbReference type="GO" id="GO:0034993">
    <property type="term" value="C:meiotic nuclear membrane microtubule tethering complex"/>
    <property type="evidence" value="ECO:0007669"/>
    <property type="project" value="InterPro"/>
</dbReference>
<evidence type="ECO:0000256" key="1">
    <source>
        <dbReference type="ARBA" id="ARBA00008619"/>
    </source>
</evidence>
<reference evidence="11 12" key="1">
    <citation type="journal article" date="2020" name="Nature">
        <title>Six reference-quality genomes reveal evolution of bat adaptations.</title>
        <authorList>
            <person name="Jebb D."/>
            <person name="Huang Z."/>
            <person name="Pippel M."/>
            <person name="Hughes G.M."/>
            <person name="Lavrichenko K."/>
            <person name="Devanna P."/>
            <person name="Winkler S."/>
            <person name="Jermiin L.S."/>
            <person name="Skirmuntt E.C."/>
            <person name="Katzourakis A."/>
            <person name="Burkitt-Gray L."/>
            <person name="Ray D.A."/>
            <person name="Sullivan K.A.M."/>
            <person name="Roscito J.G."/>
            <person name="Kirilenko B.M."/>
            <person name="Davalos L.M."/>
            <person name="Corthals A.P."/>
            <person name="Power M.L."/>
            <person name="Jones G."/>
            <person name="Ransome R.D."/>
            <person name="Dechmann D.K.N."/>
            <person name="Locatelli A.G."/>
            <person name="Puechmaille S.J."/>
            <person name="Fedrigo O."/>
            <person name="Jarvis E.D."/>
            <person name="Hiller M."/>
            <person name="Vernes S.C."/>
            <person name="Myers E.W."/>
            <person name="Teeling E.C."/>
        </authorList>
    </citation>
    <scope>NUCLEOTIDE SEQUENCE [LARGE SCALE GENOMIC DNA]</scope>
    <source>
        <strain evidence="11">MRouAeg1</strain>
        <tissue evidence="11">Muscle</tissue>
    </source>
</reference>
<feature type="region of interest" description="Disordered" evidence="8">
    <location>
        <begin position="1"/>
        <end position="22"/>
    </location>
</feature>
<dbReference type="PROSITE" id="PS51049">
    <property type="entry name" value="KASH"/>
    <property type="match status" value="1"/>
</dbReference>
<evidence type="ECO:0000256" key="4">
    <source>
        <dbReference type="ARBA" id="ARBA00023136"/>
    </source>
</evidence>
<dbReference type="AlphaFoldDB" id="A0A7J8CM45"/>
<dbReference type="GO" id="GO:0045198">
    <property type="term" value="P:establishment of epithelial cell apical/basal polarity"/>
    <property type="evidence" value="ECO:0007669"/>
    <property type="project" value="TreeGrafter"/>
</dbReference>
<comment type="caution">
    <text evidence="11">The sequence shown here is derived from an EMBL/GenBank/DDBJ whole genome shotgun (WGS) entry which is preliminary data.</text>
</comment>
<dbReference type="PANTHER" id="PTHR21640:SF1">
    <property type="entry name" value="NESPRIN-4"/>
    <property type="match status" value="1"/>
</dbReference>
<dbReference type="GO" id="GO:0005640">
    <property type="term" value="C:nuclear outer membrane"/>
    <property type="evidence" value="ECO:0007669"/>
    <property type="project" value="UniProtKB-SubCell"/>
</dbReference>
<keyword evidence="3 9" id="KW-1133">Transmembrane helix</keyword>
<evidence type="ECO:0000256" key="2">
    <source>
        <dbReference type="ARBA" id="ARBA00022692"/>
    </source>
</evidence>
<comment type="subcellular location">
    <subcellularLocation>
        <location evidence="6">Nucleus outer membrane</location>
        <topology evidence="6">Single-pass type IV membrane protein</topology>
    </subcellularLocation>
</comment>
<evidence type="ECO:0000313" key="12">
    <source>
        <dbReference type="Proteomes" id="UP000593571"/>
    </source>
</evidence>
<feature type="domain" description="KASH" evidence="10">
    <location>
        <begin position="338"/>
        <end position="395"/>
    </location>
</feature>